<protein>
    <submittedName>
        <fullName evidence="2">Uncharacterized protein</fullName>
    </submittedName>
</protein>
<dbReference type="RefSeq" id="WP_144305834.1">
    <property type="nucleotide sequence ID" value="NZ_CP039543.1"/>
</dbReference>
<sequence>MAENIDDITIDYEEDGILVVKELDKEILTRGGWTTILFRYQEWDRKKEDYGPEKYAIRRYRKMHGEFRQQSKFVISNQDQARKIIDALTTWLDQAGQEE</sequence>
<evidence type="ECO:0000313" key="3">
    <source>
        <dbReference type="Proteomes" id="UP000434052"/>
    </source>
</evidence>
<dbReference type="AlphaFoldDB" id="A0A6P1ZGG5"/>
<dbReference type="EMBL" id="QMIF01000008">
    <property type="protein sequence ID" value="TVM33106.1"/>
    <property type="molecule type" value="Genomic_DNA"/>
</dbReference>
<gene>
    <name evidence="2" type="ORF">DQK91_13170</name>
    <name evidence="1" type="ORF">E8L03_05570</name>
</gene>
<accession>A0A6P1ZGG5</accession>
<reference evidence="1 4" key="2">
    <citation type="submission" date="2019-04" db="EMBL/GenBank/DDBJ databases">
        <title>Isolation and culture of sulfate reducing bacteria from the cold seep of the South China Sea.</title>
        <authorList>
            <person name="Sun C."/>
            <person name="Liu R."/>
        </authorList>
    </citation>
    <scope>NUCLEOTIDE SEQUENCE [LARGE SCALE GENOMIC DNA]</scope>
    <source>
        <strain evidence="1 4">CS1</strain>
    </source>
</reference>
<evidence type="ECO:0000313" key="4">
    <source>
        <dbReference type="Proteomes" id="UP000503251"/>
    </source>
</evidence>
<evidence type="ECO:0000313" key="2">
    <source>
        <dbReference type="EMBL" id="TVM33106.1"/>
    </source>
</evidence>
<dbReference type="Proteomes" id="UP000434052">
    <property type="component" value="Unassembled WGS sequence"/>
</dbReference>
<organism evidence="2 3">
    <name type="scientific">Oceanidesulfovibrio marinus</name>
    <dbReference type="NCBI Taxonomy" id="370038"/>
    <lineage>
        <taxon>Bacteria</taxon>
        <taxon>Pseudomonadati</taxon>
        <taxon>Thermodesulfobacteriota</taxon>
        <taxon>Desulfovibrionia</taxon>
        <taxon>Desulfovibrionales</taxon>
        <taxon>Desulfovibrionaceae</taxon>
        <taxon>Oceanidesulfovibrio</taxon>
    </lineage>
</organism>
<proteinExistence type="predicted"/>
<dbReference type="EMBL" id="CP039543">
    <property type="protein sequence ID" value="QJT08426.1"/>
    <property type="molecule type" value="Genomic_DNA"/>
</dbReference>
<dbReference type="Proteomes" id="UP000503251">
    <property type="component" value="Chromosome"/>
</dbReference>
<dbReference type="OrthoDB" id="9802707at2"/>
<reference evidence="2 3" key="1">
    <citation type="submission" date="2018-06" db="EMBL/GenBank/DDBJ databases">
        <title>Complete genome of Desulfovibrio marinus P48SEP.</title>
        <authorList>
            <person name="Crispim J.S."/>
            <person name="Vidigal P.M.P."/>
            <person name="Silva L.C.F."/>
            <person name="Araujo L.C."/>
            <person name="Laguardia C.N."/>
            <person name="Dias R.S."/>
            <person name="Sousa M.P."/>
            <person name="Paula S.O."/>
            <person name="Silva C."/>
        </authorList>
    </citation>
    <scope>NUCLEOTIDE SEQUENCE [LARGE SCALE GENOMIC DNA]</scope>
    <source>
        <strain evidence="2 3">P48SEP</strain>
    </source>
</reference>
<evidence type="ECO:0000313" key="1">
    <source>
        <dbReference type="EMBL" id="QJT08426.1"/>
    </source>
</evidence>
<name>A0A6P1ZGG5_9BACT</name>
<keyword evidence="4" id="KW-1185">Reference proteome</keyword>